<evidence type="ECO:0000256" key="1">
    <source>
        <dbReference type="RuleBase" id="RU003651"/>
    </source>
</evidence>
<dbReference type="PANTHER" id="PTHR23076:SF97">
    <property type="entry name" value="ATP-DEPENDENT ZINC METALLOPROTEASE YME1L1"/>
    <property type="match status" value="1"/>
</dbReference>
<dbReference type="SMART" id="SM00382">
    <property type="entry name" value="AAA"/>
    <property type="match status" value="1"/>
</dbReference>
<reference evidence="4 5" key="1">
    <citation type="submission" date="2018-05" db="EMBL/GenBank/DDBJ databases">
        <title>The draft genome of strain NS-104.</title>
        <authorList>
            <person name="Hang P."/>
            <person name="Jiang J."/>
        </authorList>
    </citation>
    <scope>NUCLEOTIDE SEQUENCE [LARGE SCALE GENOMIC DNA]</scope>
    <source>
        <strain evidence="4 5">NS-104</strain>
    </source>
</reference>
<sequence>MNKKPIEPDATLENKAYGYAIRSALRKCGLFLQMRSDSKVIGLTTPPDAAFEAYRDATRAVLKSSDALDHYHVASIMFSRRGETMCEDAQDTVRLKSAVVVLIESGCKMPPEFELAFDRIVQVDPVKPAHLISAAKDAWRIRIGREHAVALAQYRPKELFAALRKGRPIDAVLGKLAVATSARSPAKWEPRLEELEGYGHARDWGTNLVSDLADWRVGRIAWRDVDAGLLLSGPPGSGKTLFAQALARSCGAHFIGTSSAQWQSKGHLGDLLGAMRKSFRDAKENAPTVLLIDEIDAIGDRRSFRGDNAGYSTQVVNALLELLDGSDDREGVVVVAASNYPDNLDSALRRPGRLDRHIIIDLPDQAARAQMLATHLELSSGATEALQETAKAMSGYSGALIAQVAKDARRIARKQGRDVEAADVLALVPPLAALGSAERWAACIHEAGHAVVGLELAVAEIEMIVVAKEVGHRDGSIGHVQWRRRVTRSRSRQSYLDEIAMMLGGMAAEKVVLGDVFEGSGGADGSDLQRASDLATLMLASMGLGALLYCDVSTSKDLDELRRQNSVLRRQVERLLEKQLERAEEIIQARTKDVHGLAELLMGRDVILGQEVLRLIGRSPGDHTAA</sequence>
<dbReference type="GO" id="GO:0016887">
    <property type="term" value="F:ATP hydrolysis activity"/>
    <property type="evidence" value="ECO:0007669"/>
    <property type="project" value="InterPro"/>
</dbReference>
<keyword evidence="1" id="KW-0547">Nucleotide-binding</keyword>
<name>A0A2U2DQC2_9HYPH</name>
<evidence type="ECO:0000313" key="4">
    <source>
        <dbReference type="EMBL" id="PWE55508.1"/>
    </source>
</evidence>
<keyword evidence="1" id="KW-0067">ATP-binding</keyword>
<dbReference type="InterPro" id="IPR003960">
    <property type="entry name" value="ATPase_AAA_CS"/>
</dbReference>
<dbReference type="GO" id="GO:0030163">
    <property type="term" value="P:protein catabolic process"/>
    <property type="evidence" value="ECO:0007669"/>
    <property type="project" value="TreeGrafter"/>
</dbReference>
<dbReference type="PROSITE" id="PS00674">
    <property type="entry name" value="AAA"/>
    <property type="match status" value="1"/>
</dbReference>
<organism evidence="4 5">
    <name type="scientific">Metarhizobium album</name>
    <dbReference type="NCBI Taxonomy" id="2182425"/>
    <lineage>
        <taxon>Bacteria</taxon>
        <taxon>Pseudomonadati</taxon>
        <taxon>Pseudomonadota</taxon>
        <taxon>Alphaproteobacteria</taxon>
        <taxon>Hyphomicrobiales</taxon>
        <taxon>Rhizobiaceae</taxon>
        <taxon>Metarhizobium</taxon>
    </lineage>
</organism>
<dbReference type="GO" id="GO:0004222">
    <property type="term" value="F:metalloendopeptidase activity"/>
    <property type="evidence" value="ECO:0007669"/>
    <property type="project" value="InterPro"/>
</dbReference>
<comment type="similarity">
    <text evidence="1">Belongs to the AAA ATPase family.</text>
</comment>
<dbReference type="InterPro" id="IPR003959">
    <property type="entry name" value="ATPase_AAA_core"/>
</dbReference>
<dbReference type="GO" id="GO:0006508">
    <property type="term" value="P:proteolysis"/>
    <property type="evidence" value="ECO:0007669"/>
    <property type="project" value="InterPro"/>
</dbReference>
<dbReference type="Pfam" id="PF00004">
    <property type="entry name" value="AAA"/>
    <property type="match status" value="1"/>
</dbReference>
<evidence type="ECO:0000256" key="2">
    <source>
        <dbReference type="SAM" id="Coils"/>
    </source>
</evidence>
<evidence type="ECO:0000313" key="5">
    <source>
        <dbReference type="Proteomes" id="UP000245252"/>
    </source>
</evidence>
<dbReference type="GO" id="GO:0004176">
    <property type="term" value="F:ATP-dependent peptidase activity"/>
    <property type="evidence" value="ECO:0007669"/>
    <property type="project" value="InterPro"/>
</dbReference>
<dbReference type="InterPro" id="IPR003593">
    <property type="entry name" value="AAA+_ATPase"/>
</dbReference>
<dbReference type="SUPFAM" id="SSF140990">
    <property type="entry name" value="FtsH protease domain-like"/>
    <property type="match status" value="1"/>
</dbReference>
<dbReference type="EMBL" id="QFBC01000006">
    <property type="protein sequence ID" value="PWE55508.1"/>
    <property type="molecule type" value="Genomic_DNA"/>
</dbReference>
<dbReference type="GO" id="GO:0005524">
    <property type="term" value="F:ATP binding"/>
    <property type="evidence" value="ECO:0007669"/>
    <property type="project" value="UniProtKB-KW"/>
</dbReference>
<dbReference type="InterPro" id="IPR000642">
    <property type="entry name" value="Peptidase_M41"/>
</dbReference>
<accession>A0A2U2DQC2</accession>
<dbReference type="OrthoDB" id="9809379at2"/>
<dbReference type="Proteomes" id="UP000245252">
    <property type="component" value="Unassembled WGS sequence"/>
</dbReference>
<dbReference type="Gene3D" id="1.20.58.760">
    <property type="entry name" value="Peptidase M41"/>
    <property type="match status" value="1"/>
</dbReference>
<dbReference type="PANTHER" id="PTHR23076">
    <property type="entry name" value="METALLOPROTEASE M41 FTSH"/>
    <property type="match status" value="1"/>
</dbReference>
<dbReference type="Pfam" id="PF01434">
    <property type="entry name" value="Peptidase_M41"/>
    <property type="match status" value="1"/>
</dbReference>
<dbReference type="AlphaFoldDB" id="A0A2U2DQC2"/>
<dbReference type="GO" id="GO:0005886">
    <property type="term" value="C:plasma membrane"/>
    <property type="evidence" value="ECO:0007669"/>
    <property type="project" value="TreeGrafter"/>
</dbReference>
<dbReference type="InterPro" id="IPR037219">
    <property type="entry name" value="Peptidase_M41-like"/>
</dbReference>
<dbReference type="Gene3D" id="3.40.50.300">
    <property type="entry name" value="P-loop containing nucleotide triphosphate hydrolases"/>
    <property type="match status" value="1"/>
</dbReference>
<dbReference type="CDD" id="cd19481">
    <property type="entry name" value="RecA-like_protease"/>
    <property type="match status" value="1"/>
</dbReference>
<keyword evidence="2" id="KW-0175">Coiled coil</keyword>
<dbReference type="SUPFAM" id="SSF52540">
    <property type="entry name" value="P-loop containing nucleoside triphosphate hydrolases"/>
    <property type="match status" value="1"/>
</dbReference>
<gene>
    <name evidence="4" type="ORF">DEM27_15780</name>
</gene>
<dbReference type="Gene3D" id="1.10.8.60">
    <property type="match status" value="1"/>
</dbReference>
<protein>
    <submittedName>
        <fullName evidence="4">ATPase</fullName>
    </submittedName>
</protein>
<dbReference type="RefSeq" id="WP_109459207.1">
    <property type="nucleotide sequence ID" value="NZ_QFBC01000006.1"/>
</dbReference>
<feature type="domain" description="AAA+ ATPase" evidence="3">
    <location>
        <begin position="225"/>
        <end position="364"/>
    </location>
</feature>
<evidence type="ECO:0000259" key="3">
    <source>
        <dbReference type="SMART" id="SM00382"/>
    </source>
</evidence>
<comment type="caution">
    <text evidence="4">The sequence shown here is derived from an EMBL/GenBank/DDBJ whole genome shotgun (WGS) entry which is preliminary data.</text>
</comment>
<proteinExistence type="inferred from homology"/>
<feature type="coiled-coil region" evidence="2">
    <location>
        <begin position="558"/>
        <end position="589"/>
    </location>
</feature>
<dbReference type="InterPro" id="IPR027417">
    <property type="entry name" value="P-loop_NTPase"/>
</dbReference>
<keyword evidence="5" id="KW-1185">Reference proteome</keyword>